<gene>
    <name evidence="7" type="ORF">C2845_PM08G24900</name>
</gene>
<keyword evidence="4" id="KW-0788">Thiol protease</keyword>
<dbReference type="SUPFAM" id="SSF54001">
    <property type="entry name" value="Cysteine proteinases"/>
    <property type="match status" value="1"/>
</dbReference>
<feature type="domain" description="Ubiquitin-like protease family profile" evidence="6">
    <location>
        <begin position="280"/>
        <end position="425"/>
    </location>
</feature>
<dbReference type="Pfam" id="PF02902">
    <property type="entry name" value="Peptidase_C48"/>
    <property type="match status" value="1"/>
</dbReference>
<keyword evidence="8" id="KW-1185">Reference proteome</keyword>
<dbReference type="Proteomes" id="UP000275267">
    <property type="component" value="Unassembled WGS sequence"/>
</dbReference>
<evidence type="ECO:0000256" key="2">
    <source>
        <dbReference type="ARBA" id="ARBA00022670"/>
    </source>
</evidence>
<name>A0A3L6R168_PANMI</name>
<dbReference type="GO" id="GO:0008234">
    <property type="term" value="F:cysteine-type peptidase activity"/>
    <property type="evidence" value="ECO:0007669"/>
    <property type="project" value="UniProtKB-KW"/>
</dbReference>
<evidence type="ECO:0000313" key="8">
    <source>
        <dbReference type="Proteomes" id="UP000275267"/>
    </source>
</evidence>
<dbReference type="OrthoDB" id="442460at2759"/>
<protein>
    <recommendedName>
        <fullName evidence="6">Ubiquitin-like protease family profile domain-containing protein</fullName>
    </recommendedName>
</protein>
<dbReference type="PANTHER" id="PTHR46915:SF14">
    <property type="entry name" value="UBIQUITIN-LIKE-SPECIFIC PROTEASE 1D"/>
    <property type="match status" value="1"/>
</dbReference>
<dbReference type="EMBL" id="PQIB02000010">
    <property type="protein sequence ID" value="RLM93111.1"/>
    <property type="molecule type" value="Genomic_DNA"/>
</dbReference>
<dbReference type="GO" id="GO:0006508">
    <property type="term" value="P:proteolysis"/>
    <property type="evidence" value="ECO:0007669"/>
    <property type="project" value="UniProtKB-KW"/>
</dbReference>
<dbReference type="InterPro" id="IPR038765">
    <property type="entry name" value="Papain-like_cys_pep_sf"/>
</dbReference>
<dbReference type="AlphaFoldDB" id="A0A3L6R168"/>
<evidence type="ECO:0000256" key="3">
    <source>
        <dbReference type="ARBA" id="ARBA00022801"/>
    </source>
</evidence>
<comment type="similarity">
    <text evidence="1">Belongs to the peptidase C48 family.</text>
</comment>
<evidence type="ECO:0000256" key="4">
    <source>
        <dbReference type="ARBA" id="ARBA00022807"/>
    </source>
</evidence>
<dbReference type="Gene3D" id="3.40.395.10">
    <property type="entry name" value="Adenoviral Proteinase, Chain A"/>
    <property type="match status" value="1"/>
</dbReference>
<keyword evidence="2" id="KW-0645">Protease</keyword>
<dbReference type="PROSITE" id="PS50600">
    <property type="entry name" value="ULP_PROTEASE"/>
    <property type="match status" value="1"/>
</dbReference>
<feature type="region of interest" description="Disordered" evidence="5">
    <location>
        <begin position="1"/>
        <end position="36"/>
    </location>
</feature>
<dbReference type="InterPro" id="IPR003653">
    <property type="entry name" value="Peptidase_C48_C"/>
</dbReference>
<keyword evidence="3" id="KW-0378">Hydrolase</keyword>
<dbReference type="PANTHER" id="PTHR46915">
    <property type="entry name" value="UBIQUITIN-LIKE PROTEASE 4-RELATED"/>
    <property type="match status" value="1"/>
</dbReference>
<comment type="caution">
    <text evidence="7">The sequence shown here is derived from an EMBL/GenBank/DDBJ whole genome shotgun (WGS) entry which is preliminary data.</text>
</comment>
<reference evidence="8" key="1">
    <citation type="journal article" date="2019" name="Nat. Commun.">
        <title>The genome of broomcorn millet.</title>
        <authorList>
            <person name="Zou C."/>
            <person name="Miki D."/>
            <person name="Li D."/>
            <person name="Tang Q."/>
            <person name="Xiao L."/>
            <person name="Rajput S."/>
            <person name="Deng P."/>
            <person name="Jia W."/>
            <person name="Huang R."/>
            <person name="Zhang M."/>
            <person name="Sun Y."/>
            <person name="Hu J."/>
            <person name="Fu X."/>
            <person name="Schnable P.S."/>
            <person name="Li F."/>
            <person name="Zhang H."/>
            <person name="Feng B."/>
            <person name="Zhu X."/>
            <person name="Liu R."/>
            <person name="Schnable J.C."/>
            <person name="Zhu J.-K."/>
            <person name="Zhang H."/>
        </authorList>
    </citation>
    <scope>NUCLEOTIDE SEQUENCE [LARGE SCALE GENOMIC DNA]</scope>
</reference>
<evidence type="ECO:0000256" key="1">
    <source>
        <dbReference type="ARBA" id="ARBA00005234"/>
    </source>
</evidence>
<evidence type="ECO:0000256" key="5">
    <source>
        <dbReference type="SAM" id="MobiDB-lite"/>
    </source>
</evidence>
<dbReference type="GO" id="GO:0016926">
    <property type="term" value="P:protein desumoylation"/>
    <property type="evidence" value="ECO:0007669"/>
    <property type="project" value="UniProtKB-ARBA"/>
</dbReference>
<evidence type="ECO:0000259" key="6">
    <source>
        <dbReference type="PROSITE" id="PS50600"/>
    </source>
</evidence>
<evidence type="ECO:0000313" key="7">
    <source>
        <dbReference type="EMBL" id="RLM93111.1"/>
    </source>
</evidence>
<dbReference type="STRING" id="4540.A0A3L6R168"/>
<accession>A0A3L6R168</accession>
<organism evidence="7 8">
    <name type="scientific">Panicum miliaceum</name>
    <name type="common">Proso millet</name>
    <name type="synonym">Broomcorn millet</name>
    <dbReference type="NCBI Taxonomy" id="4540"/>
    <lineage>
        <taxon>Eukaryota</taxon>
        <taxon>Viridiplantae</taxon>
        <taxon>Streptophyta</taxon>
        <taxon>Embryophyta</taxon>
        <taxon>Tracheophyta</taxon>
        <taxon>Spermatophyta</taxon>
        <taxon>Magnoliopsida</taxon>
        <taxon>Liliopsida</taxon>
        <taxon>Poales</taxon>
        <taxon>Poaceae</taxon>
        <taxon>PACMAD clade</taxon>
        <taxon>Panicoideae</taxon>
        <taxon>Panicodae</taxon>
        <taxon>Paniceae</taxon>
        <taxon>Panicinae</taxon>
        <taxon>Panicum</taxon>
        <taxon>Panicum sect. Panicum</taxon>
    </lineage>
</organism>
<proteinExistence type="inferred from homology"/>
<sequence>MAAPKGRRLSLSPPFTPHPPAAASAHRDSDDGGGEVEFAHKTDQELGAKIRFWEGKLQQGVLRKTEDNGKKMRALVGRMEKELERRIADRQRKVKGAACKEGNSLSHGKCAYPVMGPKKDDRIAKYSVNHQLKTSARLPKSTHCELLNTDIDTRKKSTLRSRTTNPQENNTVDSKGICTKFLEENATCGSNRRSNLTKNKASTSFKCKKDVVLLDDDDDDTEHARSAADVEISNNRDESKIYYPSRSESFFVIEVSVHREITSIQSDILIFVDRIDPEAVELTYSDMKCLEPEEYLKSPVINFCLQYLKKSRHRGDLYMFNTYFYSKLEEALSTLGDRDSQFSKLRRWWRNVDIFKKAYIILPINEIYLEAEWRHLQKDSSYDIPFSGMIWKRLSRNIKGEKVEVPHQRNDLDANGSAMKKLHGYERGYGHACSIYFRVRKRMMDHQSQSGIQAIILKEKTRMRTQS</sequence>